<evidence type="ECO:0000313" key="7">
    <source>
        <dbReference type="EMBL" id="RKL66974.1"/>
    </source>
</evidence>
<comment type="similarity">
    <text evidence="3">Belongs to the bacterial solute-binding protein 9 family.</text>
</comment>
<evidence type="ECO:0000256" key="1">
    <source>
        <dbReference type="ARBA" id="ARBA00022448"/>
    </source>
</evidence>
<keyword evidence="2 6" id="KW-0732">Signal</keyword>
<evidence type="ECO:0000256" key="6">
    <source>
        <dbReference type="SAM" id="SignalP"/>
    </source>
</evidence>
<gene>
    <name evidence="7" type="ORF">CR203_14205</name>
</gene>
<dbReference type="GO" id="GO:0007155">
    <property type="term" value="P:cell adhesion"/>
    <property type="evidence" value="ECO:0007669"/>
    <property type="project" value="InterPro"/>
</dbReference>
<feature type="signal peptide" evidence="6">
    <location>
        <begin position="1"/>
        <end position="19"/>
    </location>
</feature>
<evidence type="ECO:0000256" key="4">
    <source>
        <dbReference type="SAM" id="Coils"/>
    </source>
</evidence>
<dbReference type="GO" id="GO:0030001">
    <property type="term" value="P:metal ion transport"/>
    <property type="evidence" value="ECO:0007669"/>
    <property type="project" value="InterPro"/>
</dbReference>
<dbReference type="PANTHER" id="PTHR42953:SF8">
    <property type="entry name" value="ZINT DOMAIN-CONTAINING PROTEIN"/>
    <property type="match status" value="1"/>
</dbReference>
<dbReference type="InterPro" id="IPR006127">
    <property type="entry name" value="ZnuA-like"/>
</dbReference>
<dbReference type="Gene3D" id="3.40.50.1980">
    <property type="entry name" value="Nitrogenase molybdenum iron protein domain"/>
    <property type="match status" value="2"/>
</dbReference>
<evidence type="ECO:0000256" key="5">
    <source>
        <dbReference type="SAM" id="MobiDB-lite"/>
    </source>
</evidence>
<dbReference type="OrthoDB" id="9810636at2"/>
<evidence type="ECO:0000256" key="2">
    <source>
        <dbReference type="ARBA" id="ARBA00022729"/>
    </source>
</evidence>
<dbReference type="PROSITE" id="PS51257">
    <property type="entry name" value="PROKAR_LIPOPROTEIN"/>
    <property type="match status" value="1"/>
</dbReference>
<name>A0A3A9K1K0_9BACI</name>
<evidence type="ECO:0000256" key="3">
    <source>
        <dbReference type="RuleBase" id="RU003512"/>
    </source>
</evidence>
<reference evidence="7 8" key="1">
    <citation type="submission" date="2017-10" db="EMBL/GenBank/DDBJ databases">
        <title>Bacillus sp. nov., a halophilic bacterium isolated from a Keqin Lake.</title>
        <authorList>
            <person name="Wang H."/>
        </authorList>
    </citation>
    <scope>NUCLEOTIDE SEQUENCE [LARGE SCALE GENOMIC DNA]</scope>
    <source>
        <strain evidence="7 8">KCTC 13187</strain>
    </source>
</reference>
<protein>
    <submittedName>
        <fullName evidence="7">ABC transporter substrate-binding protein</fullName>
    </submittedName>
</protein>
<dbReference type="AlphaFoldDB" id="A0A3A9K1K0"/>
<dbReference type="InterPro" id="IPR006129">
    <property type="entry name" value="AdhesinB"/>
</dbReference>
<dbReference type="InterPro" id="IPR050492">
    <property type="entry name" value="Bact_metal-bind_prot9"/>
</dbReference>
<dbReference type="RefSeq" id="WP_110934608.1">
    <property type="nucleotide sequence ID" value="NZ_KZ614146.1"/>
</dbReference>
<accession>A0A3A9K1K0</accession>
<dbReference type="PRINTS" id="PR00690">
    <property type="entry name" value="ADHESNFAMILY"/>
</dbReference>
<dbReference type="SUPFAM" id="SSF53807">
    <property type="entry name" value="Helical backbone' metal receptor"/>
    <property type="match status" value="1"/>
</dbReference>
<organism evidence="7 8">
    <name type="scientific">Salipaludibacillus neizhouensis</name>
    <dbReference type="NCBI Taxonomy" id="885475"/>
    <lineage>
        <taxon>Bacteria</taxon>
        <taxon>Bacillati</taxon>
        <taxon>Bacillota</taxon>
        <taxon>Bacilli</taxon>
        <taxon>Bacillales</taxon>
        <taxon>Bacillaceae</taxon>
    </lineage>
</organism>
<keyword evidence="8" id="KW-1185">Reference proteome</keyword>
<dbReference type="PRINTS" id="PR00691">
    <property type="entry name" value="ADHESINB"/>
</dbReference>
<feature type="region of interest" description="Disordered" evidence="5">
    <location>
        <begin position="137"/>
        <end position="174"/>
    </location>
</feature>
<feature type="coiled-coil region" evidence="4">
    <location>
        <begin position="203"/>
        <end position="230"/>
    </location>
</feature>
<sequence>MKKVSVLISTLVVTSAVLSACGENEVDTNLSNNEEAENDSIETIEIMTTLFPLEDFANRIGGEYVEVENIVPVGSDVHTFEPTANQMIGLAEADLFIYNGADYEGFSDSIIDAVDSHDVKILTASDGIDLIEYDHNKQDYGENNDHEDENNDHEHENNNNDHDHDHDHEHGENDPHVWLDPIRAIELAENIKDALVEVRPAAEEEFNLNFEELKTDLEELDDNFQGMVDEMTQDTMIVSHAAYGYWKDRYDINQIAISGLSSTNEPTIQQIQEVISFMESNDISYVMFEQNIPTNIAETVREQVGAEELWLHNLSALINENIENEDDYFSLMEKNIETLRKALQ</sequence>
<dbReference type="Proteomes" id="UP000281498">
    <property type="component" value="Unassembled WGS sequence"/>
</dbReference>
<dbReference type="InterPro" id="IPR006128">
    <property type="entry name" value="Lipoprotein_PsaA-like"/>
</dbReference>
<keyword evidence="1 3" id="KW-0813">Transport</keyword>
<keyword evidence="4" id="KW-0175">Coiled coil</keyword>
<feature type="chain" id="PRO_5038575961" evidence="6">
    <location>
        <begin position="20"/>
        <end position="344"/>
    </location>
</feature>
<dbReference type="PANTHER" id="PTHR42953">
    <property type="entry name" value="HIGH-AFFINITY ZINC UPTAKE SYSTEM PROTEIN ZNUA-RELATED"/>
    <property type="match status" value="1"/>
</dbReference>
<dbReference type="Pfam" id="PF01297">
    <property type="entry name" value="ZnuA"/>
    <property type="match status" value="1"/>
</dbReference>
<dbReference type="GO" id="GO:0046872">
    <property type="term" value="F:metal ion binding"/>
    <property type="evidence" value="ECO:0007669"/>
    <property type="project" value="InterPro"/>
</dbReference>
<dbReference type="EMBL" id="PDOE01000005">
    <property type="protein sequence ID" value="RKL66974.1"/>
    <property type="molecule type" value="Genomic_DNA"/>
</dbReference>
<feature type="compositionally biased region" description="Basic and acidic residues" evidence="5">
    <location>
        <begin position="152"/>
        <end position="174"/>
    </location>
</feature>
<comment type="caution">
    <text evidence="7">The sequence shown here is derived from an EMBL/GenBank/DDBJ whole genome shotgun (WGS) entry which is preliminary data.</text>
</comment>
<proteinExistence type="inferred from homology"/>
<evidence type="ECO:0000313" key="8">
    <source>
        <dbReference type="Proteomes" id="UP000281498"/>
    </source>
</evidence>